<accession>A0A1E7KU73</accession>
<dbReference type="EMBL" id="LJGW01000520">
    <property type="protein sequence ID" value="OEV07393.1"/>
    <property type="molecule type" value="Genomic_DNA"/>
</dbReference>
<keyword evidence="1" id="KW-1133">Transmembrane helix</keyword>
<name>A0A1E7KU73_9ACTN</name>
<evidence type="ECO:0000256" key="1">
    <source>
        <dbReference type="SAM" id="Phobius"/>
    </source>
</evidence>
<protein>
    <submittedName>
        <fullName evidence="2">Uncharacterized protein</fullName>
    </submittedName>
</protein>
<comment type="caution">
    <text evidence="2">The sequence shown here is derived from an EMBL/GenBank/DDBJ whole genome shotgun (WGS) entry which is preliminary data.</text>
</comment>
<keyword evidence="3" id="KW-1185">Reference proteome</keyword>
<feature type="transmembrane region" description="Helical" evidence="1">
    <location>
        <begin position="84"/>
        <end position="101"/>
    </location>
</feature>
<feature type="transmembrane region" description="Helical" evidence="1">
    <location>
        <begin position="58"/>
        <end position="78"/>
    </location>
</feature>
<proteinExistence type="predicted"/>
<dbReference type="Proteomes" id="UP000176005">
    <property type="component" value="Unassembled WGS sequence"/>
</dbReference>
<dbReference type="AlphaFoldDB" id="A0A1E7KU73"/>
<sequence>MSALRRAEARQYEDPEEALRTMATLLATVAHRYAEGRTLQLLDEHQMTGAEPVADRSWLRLAVSGVVIVGVLVALSRVDLPEMATGPAVALIITAVFAGVYRGRLPGYHDLIDIFRGADRR</sequence>
<organism evidence="2 3">
    <name type="scientific">Streptomyces nanshensis</name>
    <dbReference type="NCBI Taxonomy" id="518642"/>
    <lineage>
        <taxon>Bacteria</taxon>
        <taxon>Bacillati</taxon>
        <taxon>Actinomycetota</taxon>
        <taxon>Actinomycetes</taxon>
        <taxon>Kitasatosporales</taxon>
        <taxon>Streptomycetaceae</taxon>
        <taxon>Streptomyces</taxon>
    </lineage>
</organism>
<evidence type="ECO:0000313" key="3">
    <source>
        <dbReference type="Proteomes" id="UP000176005"/>
    </source>
</evidence>
<reference evidence="2 3" key="1">
    <citation type="journal article" date="2016" name="Front. Microbiol.">
        <title>Comparative Genomics Analysis of Streptomyces Species Reveals Their Adaptation to the Marine Environment and Their Diversity at the Genomic Level.</title>
        <authorList>
            <person name="Tian X."/>
            <person name="Zhang Z."/>
            <person name="Yang T."/>
            <person name="Chen M."/>
            <person name="Li J."/>
            <person name="Chen F."/>
            <person name="Yang J."/>
            <person name="Li W."/>
            <person name="Zhang B."/>
            <person name="Zhang Z."/>
            <person name="Wu J."/>
            <person name="Zhang C."/>
            <person name="Long L."/>
            <person name="Xiao J."/>
        </authorList>
    </citation>
    <scope>NUCLEOTIDE SEQUENCE [LARGE SCALE GENOMIC DNA]</scope>
    <source>
        <strain evidence="2 3">SCSIO 10429</strain>
    </source>
</reference>
<keyword evidence="1" id="KW-0472">Membrane</keyword>
<evidence type="ECO:0000313" key="2">
    <source>
        <dbReference type="EMBL" id="OEV07393.1"/>
    </source>
</evidence>
<gene>
    <name evidence="2" type="ORF">AN218_29400</name>
</gene>
<keyword evidence="1" id="KW-0812">Transmembrane</keyword>